<organism evidence="1 2">
    <name type="scientific">Gossypium lobatum</name>
    <dbReference type="NCBI Taxonomy" id="34289"/>
    <lineage>
        <taxon>Eukaryota</taxon>
        <taxon>Viridiplantae</taxon>
        <taxon>Streptophyta</taxon>
        <taxon>Embryophyta</taxon>
        <taxon>Tracheophyta</taxon>
        <taxon>Spermatophyta</taxon>
        <taxon>Magnoliopsida</taxon>
        <taxon>eudicotyledons</taxon>
        <taxon>Gunneridae</taxon>
        <taxon>Pentapetalae</taxon>
        <taxon>rosids</taxon>
        <taxon>malvids</taxon>
        <taxon>Malvales</taxon>
        <taxon>Malvaceae</taxon>
        <taxon>Malvoideae</taxon>
        <taxon>Gossypium</taxon>
    </lineage>
</organism>
<name>A0A7J8M7Y8_9ROSI</name>
<evidence type="ECO:0000313" key="1">
    <source>
        <dbReference type="EMBL" id="MBA0560829.1"/>
    </source>
</evidence>
<reference evidence="1 2" key="1">
    <citation type="journal article" date="2019" name="Genome Biol. Evol.">
        <title>Insights into the evolution of the New World diploid cottons (Gossypium, subgenus Houzingenia) based on genome sequencing.</title>
        <authorList>
            <person name="Grover C.E."/>
            <person name="Arick M.A. 2nd"/>
            <person name="Thrash A."/>
            <person name="Conover J.L."/>
            <person name="Sanders W.S."/>
            <person name="Peterson D.G."/>
            <person name="Frelichowski J.E."/>
            <person name="Scheffler J.A."/>
            <person name="Scheffler B.E."/>
            <person name="Wendel J.F."/>
        </authorList>
    </citation>
    <scope>NUCLEOTIDE SEQUENCE [LARGE SCALE GENOMIC DNA]</scope>
    <source>
        <strain evidence="1">157</strain>
        <tissue evidence="1">Leaf</tissue>
    </source>
</reference>
<evidence type="ECO:0000313" key="2">
    <source>
        <dbReference type="Proteomes" id="UP000593572"/>
    </source>
</evidence>
<sequence length="28" mass="3261">MDIIIDYLTDGKGEWKRQLGTEFPISFS</sequence>
<feature type="non-terminal residue" evidence="1">
    <location>
        <position position="28"/>
    </location>
</feature>
<gene>
    <name evidence="1" type="ORF">Golob_017706</name>
</gene>
<proteinExistence type="predicted"/>
<dbReference type="AlphaFoldDB" id="A0A7J8M7Y8"/>
<dbReference type="Proteomes" id="UP000593572">
    <property type="component" value="Unassembled WGS sequence"/>
</dbReference>
<accession>A0A7J8M7Y8</accession>
<comment type="caution">
    <text evidence="1">The sequence shown here is derived from an EMBL/GenBank/DDBJ whole genome shotgun (WGS) entry which is preliminary data.</text>
</comment>
<keyword evidence="2" id="KW-1185">Reference proteome</keyword>
<protein>
    <submittedName>
        <fullName evidence="1">Uncharacterized protein</fullName>
    </submittedName>
</protein>
<dbReference type="EMBL" id="JABEZX010000007">
    <property type="protein sequence ID" value="MBA0560829.1"/>
    <property type="molecule type" value="Genomic_DNA"/>
</dbReference>